<gene>
    <name evidence="2" type="ORF">E2C01_044074</name>
</gene>
<feature type="compositionally biased region" description="Low complexity" evidence="1">
    <location>
        <begin position="73"/>
        <end position="85"/>
    </location>
</feature>
<sequence>MTSITTTTTTRAEVSIVRTDLAERLVPFSLLIHGGSMSIWGQPVQGVLAMLSPLSLTAQPPATGSPRSPPSAGPGTAATTTPAAGITGGGSCGESGKLGKTTAKKI</sequence>
<dbReference type="AlphaFoldDB" id="A0A5B7FR39"/>
<evidence type="ECO:0000313" key="3">
    <source>
        <dbReference type="Proteomes" id="UP000324222"/>
    </source>
</evidence>
<protein>
    <submittedName>
        <fullName evidence="2">Uncharacterized protein</fullName>
    </submittedName>
</protein>
<name>A0A5B7FR39_PORTR</name>
<reference evidence="2 3" key="1">
    <citation type="submission" date="2019-05" db="EMBL/GenBank/DDBJ databases">
        <title>Another draft genome of Portunus trituberculatus and its Hox gene families provides insights of decapod evolution.</title>
        <authorList>
            <person name="Jeong J.-H."/>
            <person name="Song I."/>
            <person name="Kim S."/>
            <person name="Choi T."/>
            <person name="Kim D."/>
            <person name="Ryu S."/>
            <person name="Kim W."/>
        </authorList>
    </citation>
    <scope>NUCLEOTIDE SEQUENCE [LARGE SCALE GENOMIC DNA]</scope>
    <source>
        <tissue evidence="2">Muscle</tissue>
    </source>
</reference>
<feature type="region of interest" description="Disordered" evidence="1">
    <location>
        <begin position="56"/>
        <end position="106"/>
    </location>
</feature>
<keyword evidence="3" id="KW-1185">Reference proteome</keyword>
<dbReference type="Proteomes" id="UP000324222">
    <property type="component" value="Unassembled WGS sequence"/>
</dbReference>
<organism evidence="2 3">
    <name type="scientific">Portunus trituberculatus</name>
    <name type="common">Swimming crab</name>
    <name type="synonym">Neptunus trituberculatus</name>
    <dbReference type="NCBI Taxonomy" id="210409"/>
    <lineage>
        <taxon>Eukaryota</taxon>
        <taxon>Metazoa</taxon>
        <taxon>Ecdysozoa</taxon>
        <taxon>Arthropoda</taxon>
        <taxon>Crustacea</taxon>
        <taxon>Multicrustacea</taxon>
        <taxon>Malacostraca</taxon>
        <taxon>Eumalacostraca</taxon>
        <taxon>Eucarida</taxon>
        <taxon>Decapoda</taxon>
        <taxon>Pleocyemata</taxon>
        <taxon>Brachyura</taxon>
        <taxon>Eubrachyura</taxon>
        <taxon>Portunoidea</taxon>
        <taxon>Portunidae</taxon>
        <taxon>Portuninae</taxon>
        <taxon>Portunus</taxon>
    </lineage>
</organism>
<comment type="caution">
    <text evidence="2">The sequence shown here is derived from an EMBL/GenBank/DDBJ whole genome shotgun (WGS) entry which is preliminary data.</text>
</comment>
<accession>A0A5B7FR39</accession>
<proteinExistence type="predicted"/>
<dbReference type="EMBL" id="VSRR010009381">
    <property type="protein sequence ID" value="MPC50250.1"/>
    <property type="molecule type" value="Genomic_DNA"/>
</dbReference>
<evidence type="ECO:0000313" key="2">
    <source>
        <dbReference type="EMBL" id="MPC50250.1"/>
    </source>
</evidence>
<evidence type="ECO:0000256" key="1">
    <source>
        <dbReference type="SAM" id="MobiDB-lite"/>
    </source>
</evidence>